<dbReference type="GO" id="GO:0003677">
    <property type="term" value="F:DNA binding"/>
    <property type="evidence" value="ECO:0007669"/>
    <property type="project" value="InterPro"/>
</dbReference>
<dbReference type="SMART" id="SM00966">
    <property type="entry name" value="SpoVT_AbrB"/>
    <property type="match status" value="1"/>
</dbReference>
<name>E6NAL8_CALS0</name>
<accession>E6NAL8</accession>
<feature type="domain" description="SpoVT-AbrB" evidence="1">
    <location>
        <begin position="11"/>
        <end position="55"/>
    </location>
</feature>
<proteinExistence type="predicted"/>
<organism evidence="2">
    <name type="scientific">Caldiarchaeum subterraneum</name>
    <dbReference type="NCBI Taxonomy" id="311458"/>
    <lineage>
        <taxon>Archaea</taxon>
        <taxon>Nitrososphaerota</taxon>
        <taxon>Candidatus Caldarchaeales</taxon>
        <taxon>Candidatus Caldarchaeaceae</taxon>
        <taxon>Candidatus Caldarchaeum</taxon>
    </lineage>
</organism>
<dbReference type="Pfam" id="PF04014">
    <property type="entry name" value="MazE_antitoxin"/>
    <property type="match status" value="1"/>
</dbReference>
<evidence type="ECO:0000259" key="1">
    <source>
        <dbReference type="SMART" id="SM00966"/>
    </source>
</evidence>
<dbReference type="Gene3D" id="1.20.58.220">
    <property type="entry name" value="Phosphate transport system protein phou homolog 2, domain 2"/>
    <property type="match status" value="1"/>
</dbReference>
<dbReference type="EMBL" id="AP011892">
    <property type="protein sequence ID" value="BAJ49374.1"/>
    <property type="molecule type" value="Genomic_DNA"/>
</dbReference>
<dbReference type="InterPro" id="IPR038078">
    <property type="entry name" value="PhoU-like_sf"/>
</dbReference>
<reference evidence="2" key="1">
    <citation type="journal article" date="2005" name="Environ. Microbiol.">
        <title>Genetic and functional properties of uncultivated thermophilic crenarchaeotes from a subsurface gold mine as revealed by analysis of genome fragments.</title>
        <authorList>
            <person name="Nunoura T."/>
            <person name="Hirayama H."/>
            <person name="Takami H."/>
            <person name="Oida H."/>
            <person name="Nishi S."/>
            <person name="Shimamura S."/>
            <person name="Suzuki Y."/>
            <person name="Inagaki F."/>
            <person name="Takai K."/>
            <person name="Nealson K.H."/>
            <person name="Horikoshi K."/>
        </authorList>
    </citation>
    <scope>NUCLEOTIDE SEQUENCE</scope>
</reference>
<reference evidence="2" key="2">
    <citation type="journal article" date="2011" name="Nucleic Acids Res.">
        <title>Insights into the evolution of Archaea and eukaryotic protein modifier systems revealed by the genome of a novel archaeal group.</title>
        <authorList>
            <person name="Nunoura T."/>
            <person name="Takaki Y."/>
            <person name="Kakuta J."/>
            <person name="Nishi S."/>
            <person name="Sugahara J."/>
            <person name="Kazama H."/>
            <person name="Chee G."/>
            <person name="Hattori M."/>
            <person name="Kanai A."/>
            <person name="Atomi H."/>
            <person name="Takai K."/>
            <person name="Takami H."/>
        </authorList>
    </citation>
    <scope>NUCLEOTIDE SEQUENCE</scope>
</reference>
<evidence type="ECO:0000313" key="2">
    <source>
        <dbReference type="EMBL" id="BAJ49374.1"/>
    </source>
</evidence>
<dbReference type="AlphaFoldDB" id="E6NAL8"/>
<dbReference type="InterPro" id="IPR007159">
    <property type="entry name" value="SpoVT-AbrB_dom"/>
</dbReference>
<dbReference type="SUPFAM" id="SSF109755">
    <property type="entry name" value="PhoU-like"/>
    <property type="match status" value="1"/>
</dbReference>
<sequence length="342" mass="39865">MAEIEHRNLQKIKGGSYVITLPRKWVEGLGLRKGERVVMIRDSLGLRITPETGREMPTVEVSKKEVDDIRFLRYLTFSYYMQGVEKVILRADDGFTPEERRELRRIASELVGADIMEDAQNRMVFRFLTKLDEENFFDRLTRMMRFAYEIHRDTYQILRERNISNAAEIVERIGEVLKQYRVTFRVLSLTLLQPTRGFPFSDVRLITLYAALIRDLFMTVYYATQIAKSLIDLGAEPVEENIFNKVLKMYEIVVKMYERVFTAFTEGATVNDIFQNSKAYSEIEKLDQELSVSRDFRLIVLARNVRRAGGYAIALSDILVNKLVVEKTSPFTETKPLFTDTE</sequence>
<protein>
    <recommendedName>
        <fullName evidence="1">SpoVT-AbrB domain-containing protein</fullName>
    </recommendedName>
</protein>
<gene>
    <name evidence="2" type="ORF">HGMM_F31D11C06</name>
</gene>